<dbReference type="InterPro" id="IPR043129">
    <property type="entry name" value="ATPase_NBD"/>
</dbReference>
<evidence type="ECO:0000313" key="2">
    <source>
        <dbReference type="Proteomes" id="UP000265703"/>
    </source>
</evidence>
<dbReference type="OrthoDB" id="2963168at2759"/>
<sequence>MALQDIRVIVAIDFGTTYSGFAYVHKENPENIETNHTWPGREGVFKTPTAILYNETYTQVKSWGDLALEEEPEYITDDLEESRSRPVELFKLHISNLKNNQKPWLLPQLDYKKAIEDYLTQMRILIKSTLERRWPKIRFPQQVGFILTIPAEWVRE</sequence>
<proteinExistence type="predicted"/>
<dbReference type="Proteomes" id="UP000265703">
    <property type="component" value="Unassembled WGS sequence"/>
</dbReference>
<dbReference type="AlphaFoldDB" id="A0A397SB29"/>
<dbReference type="EMBL" id="QKYT01000566">
    <property type="protein sequence ID" value="RIA83510.1"/>
    <property type="molecule type" value="Genomic_DNA"/>
</dbReference>
<evidence type="ECO:0008006" key="3">
    <source>
        <dbReference type="Google" id="ProtNLM"/>
    </source>
</evidence>
<dbReference type="SUPFAM" id="SSF53067">
    <property type="entry name" value="Actin-like ATPase domain"/>
    <property type="match status" value="1"/>
</dbReference>
<dbReference type="PANTHER" id="PTHR14187">
    <property type="entry name" value="ALPHA KINASE/ELONGATION FACTOR 2 KINASE"/>
    <property type="match status" value="1"/>
</dbReference>
<dbReference type="STRING" id="658196.A0A397SB29"/>
<comment type="caution">
    <text evidence="1">The sequence shown here is derived from an EMBL/GenBank/DDBJ whole genome shotgun (WGS) entry which is preliminary data.</text>
</comment>
<accession>A0A397SB29</accession>
<gene>
    <name evidence="1" type="ORF">C1645_833727</name>
</gene>
<protein>
    <recommendedName>
        <fullName evidence="3">Hsp70 protein</fullName>
    </recommendedName>
</protein>
<reference evidence="1 2" key="1">
    <citation type="submission" date="2018-06" db="EMBL/GenBank/DDBJ databases">
        <title>Comparative genomics reveals the genomic features of Rhizophagus irregularis, R. cerebriforme, R. diaphanum and Gigaspora rosea, and their symbiotic lifestyle signature.</title>
        <authorList>
            <person name="Morin E."/>
            <person name="San Clemente H."/>
            <person name="Chen E.C.H."/>
            <person name="De La Providencia I."/>
            <person name="Hainaut M."/>
            <person name="Kuo A."/>
            <person name="Kohler A."/>
            <person name="Murat C."/>
            <person name="Tang N."/>
            <person name="Roy S."/>
            <person name="Loubradou J."/>
            <person name="Henrissat B."/>
            <person name="Grigoriev I.V."/>
            <person name="Corradi N."/>
            <person name="Roux C."/>
            <person name="Martin F.M."/>
        </authorList>
    </citation>
    <scope>NUCLEOTIDE SEQUENCE [LARGE SCALE GENOMIC DNA]</scope>
    <source>
        <strain evidence="1 2">DAOM 227022</strain>
    </source>
</reference>
<keyword evidence="2" id="KW-1185">Reference proteome</keyword>
<dbReference type="PANTHER" id="PTHR14187:SF5">
    <property type="entry name" value="HEAT SHOCK 70 KDA PROTEIN 12A"/>
    <property type="match status" value="1"/>
</dbReference>
<organism evidence="1 2">
    <name type="scientific">Glomus cerebriforme</name>
    <dbReference type="NCBI Taxonomy" id="658196"/>
    <lineage>
        <taxon>Eukaryota</taxon>
        <taxon>Fungi</taxon>
        <taxon>Fungi incertae sedis</taxon>
        <taxon>Mucoromycota</taxon>
        <taxon>Glomeromycotina</taxon>
        <taxon>Glomeromycetes</taxon>
        <taxon>Glomerales</taxon>
        <taxon>Glomeraceae</taxon>
        <taxon>Glomus</taxon>
    </lineage>
</organism>
<dbReference type="Gene3D" id="3.30.420.40">
    <property type="match status" value="1"/>
</dbReference>
<evidence type="ECO:0000313" key="1">
    <source>
        <dbReference type="EMBL" id="RIA83510.1"/>
    </source>
</evidence>
<name>A0A397SB29_9GLOM</name>